<dbReference type="AlphaFoldDB" id="T1B9S9"/>
<organism evidence="4">
    <name type="scientific">mine drainage metagenome</name>
    <dbReference type="NCBI Taxonomy" id="410659"/>
    <lineage>
        <taxon>unclassified sequences</taxon>
        <taxon>metagenomes</taxon>
        <taxon>ecological metagenomes</taxon>
    </lineage>
</organism>
<dbReference type="GO" id="GO:0047617">
    <property type="term" value="F:fatty acyl-CoA hydrolase activity"/>
    <property type="evidence" value="ECO:0007669"/>
    <property type="project" value="TreeGrafter"/>
</dbReference>
<proteinExistence type="inferred from homology"/>
<accession>T1B9S9</accession>
<dbReference type="PANTHER" id="PTHR31793">
    <property type="entry name" value="4-HYDROXYBENZOYL-COA THIOESTERASE FAMILY MEMBER"/>
    <property type="match status" value="1"/>
</dbReference>
<evidence type="ECO:0000313" key="4">
    <source>
        <dbReference type="EMBL" id="EQD65183.1"/>
    </source>
</evidence>
<sequence>MSKKVLLSSEVEMEIPFQDVDAMQVVWHGNYFRYFEAARSMLLRKINYDYTEMRDSNYLWPIIGAHLRFVQAARYRQHILVKADLVEWENRLKIDYLIRDAENGVRLTTGYTIQCAVNRITNELQLVSPPDLTIRLTPYL</sequence>
<name>T1B9S9_9ZZZZ</name>
<reference evidence="4" key="1">
    <citation type="submission" date="2013-08" db="EMBL/GenBank/DDBJ databases">
        <authorList>
            <person name="Mendez C."/>
            <person name="Richter M."/>
            <person name="Ferrer M."/>
            <person name="Sanchez J."/>
        </authorList>
    </citation>
    <scope>NUCLEOTIDE SEQUENCE</scope>
</reference>
<dbReference type="CDD" id="cd00586">
    <property type="entry name" value="4HBT"/>
    <property type="match status" value="1"/>
</dbReference>
<dbReference type="EMBL" id="AUZZ01001226">
    <property type="protein sequence ID" value="EQD65183.1"/>
    <property type="molecule type" value="Genomic_DNA"/>
</dbReference>
<comment type="caution">
    <text evidence="4">The sequence shown here is derived from an EMBL/GenBank/DDBJ whole genome shotgun (WGS) entry which is preliminary data.</text>
</comment>
<comment type="similarity">
    <text evidence="1">Belongs to the 4-hydroxybenzoyl-CoA thioesterase family.</text>
</comment>
<evidence type="ECO:0000256" key="2">
    <source>
        <dbReference type="ARBA" id="ARBA00022801"/>
    </source>
</evidence>
<dbReference type="PANTHER" id="PTHR31793:SF27">
    <property type="entry name" value="NOVEL THIOESTERASE SUPERFAMILY DOMAIN AND SAPOSIN A-TYPE DOMAIN CONTAINING PROTEIN (0610012H03RIK)"/>
    <property type="match status" value="1"/>
</dbReference>
<dbReference type="SUPFAM" id="SSF54637">
    <property type="entry name" value="Thioesterase/thiol ester dehydrase-isomerase"/>
    <property type="match status" value="1"/>
</dbReference>
<dbReference type="InterPro" id="IPR029069">
    <property type="entry name" value="HotDog_dom_sf"/>
</dbReference>
<gene>
    <name evidence="3" type="ORF">B1B_10528</name>
    <name evidence="4" type="ORF">B2A_01700</name>
</gene>
<dbReference type="InterPro" id="IPR050563">
    <property type="entry name" value="4-hydroxybenzoyl-CoA_TE"/>
</dbReference>
<dbReference type="Pfam" id="PF13279">
    <property type="entry name" value="4HBT_2"/>
    <property type="match status" value="1"/>
</dbReference>
<dbReference type="Gene3D" id="3.10.129.10">
    <property type="entry name" value="Hotdog Thioesterase"/>
    <property type="match status" value="1"/>
</dbReference>
<dbReference type="InterPro" id="IPR006684">
    <property type="entry name" value="YbgC/YbaW"/>
</dbReference>
<reference evidence="4" key="2">
    <citation type="journal article" date="2014" name="ISME J.">
        <title>Microbial stratification in low pH oxic and suboxic macroscopic growths along an acid mine drainage.</title>
        <authorList>
            <person name="Mendez-Garcia C."/>
            <person name="Mesa V."/>
            <person name="Sprenger R.R."/>
            <person name="Richter M."/>
            <person name="Diez M.S."/>
            <person name="Solano J."/>
            <person name="Bargiela R."/>
            <person name="Golyshina O.V."/>
            <person name="Manteca A."/>
            <person name="Ramos J.L."/>
            <person name="Gallego J.R."/>
            <person name="Llorente I."/>
            <person name="Martins Dos Santos V.A."/>
            <person name="Jensen O.N."/>
            <person name="Pelaez A.I."/>
            <person name="Sanchez J."/>
            <person name="Ferrer M."/>
        </authorList>
    </citation>
    <scope>NUCLEOTIDE SEQUENCE</scope>
</reference>
<dbReference type="PIRSF" id="PIRSF003230">
    <property type="entry name" value="YbgC"/>
    <property type="match status" value="1"/>
</dbReference>
<keyword evidence="2" id="KW-0378">Hydrolase</keyword>
<evidence type="ECO:0000313" key="3">
    <source>
        <dbReference type="EMBL" id="EQD52826.1"/>
    </source>
</evidence>
<evidence type="ECO:0000256" key="1">
    <source>
        <dbReference type="ARBA" id="ARBA00005953"/>
    </source>
</evidence>
<dbReference type="EMBL" id="AUZY01006893">
    <property type="protein sequence ID" value="EQD52826.1"/>
    <property type="molecule type" value="Genomic_DNA"/>
</dbReference>
<protein>
    <submittedName>
        <fullName evidence="4">Thioesterase superfamily protein</fullName>
    </submittedName>
</protein>